<organism evidence="2 3">
    <name type="scientific">Cloeon dipterum</name>
    <dbReference type="NCBI Taxonomy" id="197152"/>
    <lineage>
        <taxon>Eukaryota</taxon>
        <taxon>Metazoa</taxon>
        <taxon>Ecdysozoa</taxon>
        <taxon>Arthropoda</taxon>
        <taxon>Hexapoda</taxon>
        <taxon>Insecta</taxon>
        <taxon>Pterygota</taxon>
        <taxon>Palaeoptera</taxon>
        <taxon>Ephemeroptera</taxon>
        <taxon>Pisciforma</taxon>
        <taxon>Baetidae</taxon>
        <taxon>Cloeon</taxon>
    </lineage>
</organism>
<dbReference type="SUPFAM" id="SSF48371">
    <property type="entry name" value="ARM repeat"/>
    <property type="match status" value="1"/>
</dbReference>
<dbReference type="GO" id="GO:0030488">
    <property type="term" value="P:tRNA methylation"/>
    <property type="evidence" value="ECO:0007669"/>
    <property type="project" value="TreeGrafter"/>
</dbReference>
<evidence type="ECO:0000313" key="2">
    <source>
        <dbReference type="EMBL" id="CAB3365648.1"/>
    </source>
</evidence>
<dbReference type="GO" id="GO:0016423">
    <property type="term" value="F:tRNA (guanine) methyltransferase activity"/>
    <property type="evidence" value="ECO:0007669"/>
    <property type="project" value="TreeGrafter"/>
</dbReference>
<dbReference type="Pfam" id="PF25050">
    <property type="entry name" value="TARBP1"/>
    <property type="match status" value="1"/>
</dbReference>
<keyword evidence="3" id="KW-1185">Reference proteome</keyword>
<proteinExistence type="predicted"/>
<dbReference type="InterPro" id="IPR016024">
    <property type="entry name" value="ARM-type_fold"/>
</dbReference>
<name>A0A8S1C174_9INSE</name>
<dbReference type="PANTHER" id="PTHR12029:SF11">
    <property type="entry name" value="METHYLTRANSFERASE TARBP1-RELATED"/>
    <property type="match status" value="1"/>
</dbReference>
<evidence type="ECO:0000259" key="1">
    <source>
        <dbReference type="Pfam" id="PF25050"/>
    </source>
</evidence>
<dbReference type="PANTHER" id="PTHR12029">
    <property type="entry name" value="RNA METHYLTRANSFERASE"/>
    <property type="match status" value="1"/>
</dbReference>
<gene>
    <name evidence="2" type="ORF">CLODIP_2_CD05532</name>
</gene>
<dbReference type="OrthoDB" id="241340at2759"/>
<evidence type="ECO:0000313" key="3">
    <source>
        <dbReference type="Proteomes" id="UP000494165"/>
    </source>
</evidence>
<protein>
    <recommendedName>
        <fullName evidence="1">TARBP1 domain-containing protein</fullName>
    </recommendedName>
</protein>
<comment type="caution">
    <text evidence="2">The sequence shown here is derived from an EMBL/GenBank/DDBJ whole genome shotgun (WGS) entry which is preliminary data.</text>
</comment>
<dbReference type="InterPro" id="IPR056921">
    <property type="entry name" value="TARBP1_dom"/>
</dbReference>
<dbReference type="InterPro" id="IPR045330">
    <property type="entry name" value="TRM3/TARBP1"/>
</dbReference>
<accession>A0A8S1C174</accession>
<feature type="domain" description="TARBP1" evidence="1">
    <location>
        <begin position="259"/>
        <end position="313"/>
    </location>
</feature>
<dbReference type="EMBL" id="CADEPI010000021">
    <property type="protein sequence ID" value="CAB3365648.1"/>
    <property type="molecule type" value="Genomic_DNA"/>
</dbReference>
<sequence length="1310" mass="148751">MDVGSSHEVISDDGRKQIARVFDDNLRALLPLSEEEKSVSDVQRLVALRLACKYECRDEEIKEFESLASAAVSLIMNCQQSQLVPKLLAILRDSLLILPKDASVNFADNAADECLFSFSEEFLFEENTEKTKTFVNLLSQLLNFSSDQNLELMAKIRVVTSHLIFSAGENLSSFAISNLVPKLMGSSEEYITEIWHRLLLHKNNAQLTPLCLLMVLVLSSENPDVAFLQQDHFWQLTQRGLTSQDQMTRKQGRFMLKRALDFINCNQISITWTPQASSLESWNDFFLVMETLEEKQVHIIKPVLPLIEKLFASIGPQWTLVALSQVVSHDNSHVIKWGLEFFFSLEPSSHTSRFLLNKVMPALDNTPLFFESDLDEKLDNFTQKCAALGDVALFKQVLPAIRSISWGPVPLYVVCKALGNVSPLNAWDSDDLDELKHLLLSAMSTQDVFLRATAQSMLLRATLSLVDVSKIAMEPWLDLIASFNRKESIARGSQDWQLLVEFIRKTPQVHFNPVDFVLKVSSKAAARYILLMSDAGLVSNEKIDELASEFELSLQQLQTRLYSISSGGKTQVDDLIELIVEVEAELNQESWQGSILEKVLRPKSIQGIFGYACLKLKREQNEEPQLVRLYTSSLRLFETKTAARLIDAEKIILCARDILESDERSLMSKYFASKVVEHFCKSKGNTDVLWPLKKIIERRALFGSMNNIQFSDQTANFEHKENRNKIVSSVLTSNWNCLLALLEGSEALTLPHATLLSLAEDAVEISGPETLPFVMLCLKHCLHQEMDTRRVVVLLEKCYSKCFEHRKSELFWLDIRAFIKMAFDARMLVRNDLVDCLVKITEDLHEQSQIIAGLFNLVVENLCDQNVNEGIIFTRQLCLALLFGPVLRRDQKILTDFSLKIISQGEKIPANVLVGSNCLSSQYIRAKALKFLLLNKADESQIAALLIKRDVELSTNKKLRYFAESQVHRIKHRIAQSLLIIGCTTKNSEVQSTILNWATCSLAEENHQPSVRYMMEWLVALILVSNTSFEDGFIKQIQEATSKRLNSIPSFVSVLYLWIVSLVQNKSRNQDLARLIRFSIDLMLPWCMAQNYNIRLYAQVALLRIFSVCEDHSLEEHSCLKRGVRSSVEQSSGVKNAVKLQEDFFFSVFDPIKHLSLETILVEFPRLTNVGQDEWLPNSFFAFDNASEVEVKLENSDDSLAKSKVANWILKATGAAGDNESQDECLHLVVQRKVTPWRDMFAENSARDKRTPPLVCFCVSLEKYMTLKKSGRACGGRVAGGQGPKLRRPESNLRNFWCLSTNYWKHENLG</sequence>
<dbReference type="Proteomes" id="UP000494165">
    <property type="component" value="Unassembled WGS sequence"/>
</dbReference>
<reference evidence="2 3" key="1">
    <citation type="submission" date="2020-04" db="EMBL/GenBank/DDBJ databases">
        <authorList>
            <person name="Alioto T."/>
            <person name="Alioto T."/>
            <person name="Gomez Garrido J."/>
        </authorList>
    </citation>
    <scope>NUCLEOTIDE SEQUENCE [LARGE SCALE GENOMIC DNA]</scope>
</reference>